<sequence>MLAHRRTRGNRAHETCGGLDLALAAGSRVRAWDGDYRWAQIRPRRRRQRVKGETLPVLLAFPRKLFCCAEAVGRCRDWPLGAAAYRVPRESG</sequence>
<organism evidence="1 2">
    <name type="scientific">Pleurodeles waltl</name>
    <name type="common">Iberian ribbed newt</name>
    <dbReference type="NCBI Taxonomy" id="8319"/>
    <lineage>
        <taxon>Eukaryota</taxon>
        <taxon>Metazoa</taxon>
        <taxon>Chordata</taxon>
        <taxon>Craniata</taxon>
        <taxon>Vertebrata</taxon>
        <taxon>Euteleostomi</taxon>
        <taxon>Amphibia</taxon>
        <taxon>Batrachia</taxon>
        <taxon>Caudata</taxon>
        <taxon>Salamandroidea</taxon>
        <taxon>Salamandridae</taxon>
        <taxon>Pleurodelinae</taxon>
        <taxon>Pleurodeles</taxon>
    </lineage>
</organism>
<protein>
    <submittedName>
        <fullName evidence="1">Uncharacterized protein</fullName>
    </submittedName>
</protein>
<gene>
    <name evidence="1" type="ORF">NDU88_006710</name>
</gene>
<proteinExistence type="predicted"/>
<evidence type="ECO:0000313" key="1">
    <source>
        <dbReference type="EMBL" id="KAJ1118519.1"/>
    </source>
</evidence>
<dbReference type="EMBL" id="JANPWB010000012">
    <property type="protein sequence ID" value="KAJ1118519.1"/>
    <property type="molecule type" value="Genomic_DNA"/>
</dbReference>
<name>A0AAV7NV75_PLEWA</name>
<dbReference type="Proteomes" id="UP001066276">
    <property type="component" value="Chromosome 8"/>
</dbReference>
<comment type="caution">
    <text evidence="1">The sequence shown here is derived from an EMBL/GenBank/DDBJ whole genome shotgun (WGS) entry which is preliminary data.</text>
</comment>
<accession>A0AAV7NV75</accession>
<evidence type="ECO:0000313" key="2">
    <source>
        <dbReference type="Proteomes" id="UP001066276"/>
    </source>
</evidence>
<keyword evidence="2" id="KW-1185">Reference proteome</keyword>
<reference evidence="1" key="1">
    <citation type="journal article" date="2022" name="bioRxiv">
        <title>Sequencing and chromosome-scale assembly of the giantPleurodeles waltlgenome.</title>
        <authorList>
            <person name="Brown T."/>
            <person name="Elewa A."/>
            <person name="Iarovenko S."/>
            <person name="Subramanian E."/>
            <person name="Araus A.J."/>
            <person name="Petzold A."/>
            <person name="Susuki M."/>
            <person name="Suzuki K.-i.T."/>
            <person name="Hayashi T."/>
            <person name="Toyoda A."/>
            <person name="Oliveira C."/>
            <person name="Osipova E."/>
            <person name="Leigh N.D."/>
            <person name="Simon A."/>
            <person name="Yun M.H."/>
        </authorList>
    </citation>
    <scope>NUCLEOTIDE SEQUENCE</scope>
    <source>
        <strain evidence="1">20211129_DDA</strain>
        <tissue evidence="1">Liver</tissue>
    </source>
</reference>
<dbReference type="AlphaFoldDB" id="A0AAV7NV75"/>